<dbReference type="PANTHER" id="PTHR37849:SF1">
    <property type="entry name" value="YALI0E11605P"/>
    <property type="match status" value="1"/>
</dbReference>
<protein>
    <submittedName>
        <fullName evidence="2">Uncharacterized protein</fullName>
    </submittedName>
</protein>
<gene>
    <name evidence="2" type="ORF">CANARDRAFT_30502</name>
</gene>
<dbReference type="STRING" id="983967.A0A1E4STN3"/>
<reference evidence="3" key="1">
    <citation type="submission" date="2016-04" db="EMBL/GenBank/DDBJ databases">
        <title>Comparative genomics of biotechnologically important yeasts.</title>
        <authorList>
            <consortium name="DOE Joint Genome Institute"/>
            <person name="Riley R."/>
            <person name="Haridas S."/>
            <person name="Wolfe K.H."/>
            <person name="Lopes M.R."/>
            <person name="Hittinger C.T."/>
            <person name="Goker M."/>
            <person name="Salamov A."/>
            <person name="Wisecaver J."/>
            <person name="Long T.M."/>
            <person name="Aerts A.L."/>
            <person name="Barry K."/>
            <person name="Choi C."/>
            <person name="Clum A."/>
            <person name="Coughlan A.Y."/>
            <person name="Deshpande S."/>
            <person name="Douglass A.P."/>
            <person name="Hanson S.J."/>
            <person name="Klenk H.-P."/>
            <person name="Labutti K."/>
            <person name="Lapidus A."/>
            <person name="Lindquist E."/>
            <person name="Lipzen A."/>
            <person name="Meier-Kolthoff J.P."/>
            <person name="Ohm R.A."/>
            <person name="Otillar R.P."/>
            <person name="Pangilinan J."/>
            <person name="Peng Y."/>
            <person name="Rokas A."/>
            <person name="Rosa C.A."/>
            <person name="Scheuner C."/>
            <person name="Sibirny A.A."/>
            <person name="Slot J.C."/>
            <person name="Stielow J.B."/>
            <person name="Sun H."/>
            <person name="Kurtzman C.P."/>
            <person name="Blackwell M."/>
            <person name="Grigoriev I.V."/>
            <person name="Jeffries T.W."/>
        </authorList>
    </citation>
    <scope>NUCLEOTIDE SEQUENCE [LARGE SCALE GENOMIC DNA]</scope>
    <source>
        <strain evidence="3">NRRL YB-2248</strain>
    </source>
</reference>
<sequence>MFTAHTLKRSVIQLTSKRYQTTTTTIPVKKSSSSIKGVLFGFFAGVSITGFGAYYYLMDEYKNSSNAVVSDVLLLQKSIRKLEGHVRSLEENINKK</sequence>
<dbReference type="AlphaFoldDB" id="A0A1E4STN3"/>
<name>A0A1E4STN3_9ASCO</name>
<keyword evidence="1" id="KW-0812">Transmembrane</keyword>
<feature type="transmembrane region" description="Helical" evidence="1">
    <location>
        <begin position="38"/>
        <end position="57"/>
    </location>
</feature>
<keyword evidence="1" id="KW-1133">Transmembrane helix</keyword>
<organism evidence="2 3">
    <name type="scientific">[Candida] arabinofermentans NRRL YB-2248</name>
    <dbReference type="NCBI Taxonomy" id="983967"/>
    <lineage>
        <taxon>Eukaryota</taxon>
        <taxon>Fungi</taxon>
        <taxon>Dikarya</taxon>
        <taxon>Ascomycota</taxon>
        <taxon>Saccharomycotina</taxon>
        <taxon>Pichiomycetes</taxon>
        <taxon>Pichiales</taxon>
        <taxon>Pichiaceae</taxon>
        <taxon>Ogataea</taxon>
        <taxon>Ogataea/Candida clade</taxon>
    </lineage>
</organism>
<keyword evidence="3" id="KW-1185">Reference proteome</keyword>
<accession>A0A1E4STN3</accession>
<dbReference type="Proteomes" id="UP000094801">
    <property type="component" value="Unassembled WGS sequence"/>
</dbReference>
<dbReference type="OrthoDB" id="5331396at2759"/>
<evidence type="ECO:0000313" key="3">
    <source>
        <dbReference type="Proteomes" id="UP000094801"/>
    </source>
</evidence>
<keyword evidence="1" id="KW-0472">Membrane</keyword>
<dbReference type="PANTHER" id="PTHR37849">
    <property type="entry name" value="YALI0E11605P"/>
    <property type="match status" value="1"/>
</dbReference>
<evidence type="ECO:0000313" key="2">
    <source>
        <dbReference type="EMBL" id="ODV82860.1"/>
    </source>
</evidence>
<evidence type="ECO:0000256" key="1">
    <source>
        <dbReference type="SAM" id="Phobius"/>
    </source>
</evidence>
<dbReference type="EMBL" id="KV453872">
    <property type="protein sequence ID" value="ODV82860.1"/>
    <property type="molecule type" value="Genomic_DNA"/>
</dbReference>
<proteinExistence type="predicted"/>